<feature type="domain" description="ABC transporter" evidence="5">
    <location>
        <begin position="3"/>
        <end position="233"/>
    </location>
</feature>
<protein>
    <submittedName>
        <fullName evidence="6">Iron(III) transport system ATP-binding protein</fullName>
        <ecNumber evidence="6">3.6.3.30</ecNumber>
    </submittedName>
</protein>
<organism evidence="6 7">
    <name type="scientific">Bartonella apihabitans</name>
    <dbReference type="NCBI Taxonomy" id="2750929"/>
    <lineage>
        <taxon>Bacteria</taxon>
        <taxon>Pseudomonadati</taxon>
        <taxon>Pseudomonadota</taxon>
        <taxon>Alphaproteobacteria</taxon>
        <taxon>Hyphomicrobiales</taxon>
        <taxon>Bartonellaceae</taxon>
        <taxon>Bartonella</taxon>
    </lineage>
</organism>
<dbReference type="InterPro" id="IPR050093">
    <property type="entry name" value="ABC_SmlMolc_Importer"/>
</dbReference>
<dbReference type="SUPFAM" id="SSF52540">
    <property type="entry name" value="P-loop containing nucleoside triphosphate hydrolases"/>
    <property type="match status" value="1"/>
</dbReference>
<dbReference type="KEGG" id="bapa:BBC0178_004260"/>
<evidence type="ECO:0000313" key="6">
    <source>
        <dbReference type="EMBL" id="AQT41925.1"/>
    </source>
</evidence>
<dbReference type="InterPro" id="IPR027417">
    <property type="entry name" value="P-loop_NTPase"/>
</dbReference>
<dbReference type="SUPFAM" id="SSF50331">
    <property type="entry name" value="MOP-like"/>
    <property type="match status" value="1"/>
</dbReference>
<dbReference type="Gene3D" id="2.40.50.100">
    <property type="match status" value="1"/>
</dbReference>
<dbReference type="InterPro" id="IPR003593">
    <property type="entry name" value="AAA+_ATPase"/>
</dbReference>
<keyword evidence="2" id="KW-0813">Transport</keyword>
<keyword evidence="6" id="KW-0378">Hydrolase</keyword>
<comment type="similarity">
    <text evidence="1">Belongs to the ABC transporter superfamily.</text>
</comment>
<evidence type="ECO:0000256" key="2">
    <source>
        <dbReference type="ARBA" id="ARBA00022448"/>
    </source>
</evidence>
<dbReference type="PROSITE" id="PS50893">
    <property type="entry name" value="ABC_TRANSPORTER_2"/>
    <property type="match status" value="1"/>
</dbReference>
<dbReference type="GO" id="GO:0005524">
    <property type="term" value="F:ATP binding"/>
    <property type="evidence" value="ECO:0007669"/>
    <property type="project" value="UniProtKB-KW"/>
</dbReference>
<evidence type="ECO:0000256" key="3">
    <source>
        <dbReference type="ARBA" id="ARBA00022741"/>
    </source>
</evidence>
<dbReference type="InterPro" id="IPR003439">
    <property type="entry name" value="ABC_transporter-like_ATP-bd"/>
</dbReference>
<dbReference type="Pfam" id="PF08402">
    <property type="entry name" value="TOBE_2"/>
    <property type="match status" value="1"/>
</dbReference>
<evidence type="ECO:0000259" key="5">
    <source>
        <dbReference type="PROSITE" id="PS50893"/>
    </source>
</evidence>
<evidence type="ECO:0000256" key="4">
    <source>
        <dbReference type="ARBA" id="ARBA00022840"/>
    </source>
</evidence>
<dbReference type="InterPro" id="IPR013611">
    <property type="entry name" value="Transp-assoc_OB_typ2"/>
</dbReference>
<keyword evidence="3" id="KW-0547">Nucleotide-binding</keyword>
<accession>A0A1U9M9C5</accession>
<keyword evidence="4 6" id="KW-0067">ATP-binding</keyword>
<dbReference type="InterPro" id="IPR017871">
    <property type="entry name" value="ABC_transporter-like_CS"/>
</dbReference>
<dbReference type="AlphaFoldDB" id="A0A1U9M9C5"/>
<gene>
    <name evidence="6" type="ORF">BBC0178_004260</name>
</gene>
<dbReference type="EC" id="3.6.3.30" evidence="6"/>
<proteinExistence type="inferred from homology"/>
<dbReference type="RefSeq" id="WP_078039049.1">
    <property type="nucleotide sequence ID" value="NZ_CAXTKO020000001.1"/>
</dbReference>
<dbReference type="PROSITE" id="PS00211">
    <property type="entry name" value="ABC_TRANSPORTER_1"/>
    <property type="match status" value="1"/>
</dbReference>
<dbReference type="OrthoDB" id="7817850at2"/>
<dbReference type="Proteomes" id="UP000189660">
    <property type="component" value="Chromosome"/>
</dbReference>
<dbReference type="GO" id="GO:0022857">
    <property type="term" value="F:transmembrane transporter activity"/>
    <property type="evidence" value="ECO:0007669"/>
    <property type="project" value="InterPro"/>
</dbReference>
<dbReference type="SMART" id="SM00382">
    <property type="entry name" value="AAA"/>
    <property type="match status" value="1"/>
</dbReference>
<dbReference type="FunFam" id="3.40.50.300:FF:000425">
    <property type="entry name" value="Probable ABC transporter, ATP-binding subunit"/>
    <property type="match status" value="1"/>
</dbReference>
<dbReference type="GO" id="GO:0016887">
    <property type="term" value="F:ATP hydrolysis activity"/>
    <property type="evidence" value="ECO:0007669"/>
    <property type="project" value="InterPro"/>
</dbReference>
<dbReference type="PANTHER" id="PTHR42781">
    <property type="entry name" value="SPERMIDINE/PUTRESCINE IMPORT ATP-BINDING PROTEIN POTA"/>
    <property type="match status" value="1"/>
</dbReference>
<dbReference type="InterPro" id="IPR008995">
    <property type="entry name" value="Mo/tungstate-bd_C_term_dom"/>
</dbReference>
<dbReference type="GO" id="GO:0043190">
    <property type="term" value="C:ATP-binding cassette (ABC) transporter complex"/>
    <property type="evidence" value="ECO:0007669"/>
    <property type="project" value="InterPro"/>
</dbReference>
<sequence length="354" mass="39421">MGIDIKNLSVRYGDVNVISDLDLKIPEGCFFTLLGPSGCGKTTLLRTIAGFVHASKGNIYFQSKDVTKLPPHKRNIGMVFQDYALFPDKTVAQNVAYGLLARGIRGEEVTKRVKRELEHMGLDQFMDRYPAALSGGQRQRVALARAMVIKPQVLLMDEPLSNLDAKLRIQIRETISDLQREANITTVFVTHDQEEALSMSDQIGVINHGAVEQLGTPQDIYSKPRTSYVADFIGAANRVDATIQNIYEDGFAQINVHNLTIRARSTLEANQQKGILIMRPEDLKLVTNKDDNNQCFPVKIVKKQYLGAKTHYRVALSDNFIVNVESSGDNHDRFPIGQDIALAIDPRKTVLVAS</sequence>
<dbReference type="Pfam" id="PF00005">
    <property type="entry name" value="ABC_tran"/>
    <property type="match status" value="1"/>
</dbReference>
<dbReference type="Gene3D" id="3.40.50.300">
    <property type="entry name" value="P-loop containing nucleotide triphosphate hydrolases"/>
    <property type="match status" value="1"/>
</dbReference>
<dbReference type="EMBL" id="CP015820">
    <property type="protein sequence ID" value="AQT41925.1"/>
    <property type="molecule type" value="Genomic_DNA"/>
</dbReference>
<dbReference type="GO" id="GO:0015697">
    <property type="term" value="P:quaternary ammonium group transport"/>
    <property type="evidence" value="ECO:0007669"/>
    <property type="project" value="UniProtKB-ARBA"/>
</dbReference>
<evidence type="ECO:0000313" key="7">
    <source>
        <dbReference type="Proteomes" id="UP000189660"/>
    </source>
</evidence>
<keyword evidence="7" id="KW-1185">Reference proteome</keyword>
<dbReference type="PANTHER" id="PTHR42781:SF4">
    <property type="entry name" value="SPERMIDINE_PUTRESCINE IMPORT ATP-BINDING PROTEIN POTA"/>
    <property type="match status" value="1"/>
</dbReference>
<evidence type="ECO:0000256" key="1">
    <source>
        <dbReference type="ARBA" id="ARBA00005417"/>
    </source>
</evidence>
<name>A0A1U9M9C5_9HYPH</name>
<reference evidence="6 7" key="1">
    <citation type="submission" date="2016-11" db="EMBL/GenBank/DDBJ databases">
        <title>Comparative genomics of Bartonella apis.</title>
        <authorList>
            <person name="Engel P."/>
        </authorList>
    </citation>
    <scope>NUCLEOTIDE SEQUENCE [LARGE SCALE GENOMIC DNA]</scope>
    <source>
        <strain evidence="6 7">BBC0178</strain>
    </source>
</reference>